<accession>A0A0F8WTK5</accession>
<comment type="caution">
    <text evidence="3">The sequence shown here is derived from an EMBL/GenBank/DDBJ whole genome shotgun (WGS) entry which is preliminary data.</text>
</comment>
<feature type="compositionally biased region" description="Polar residues" evidence="1">
    <location>
        <begin position="30"/>
        <end position="39"/>
    </location>
</feature>
<protein>
    <recommendedName>
        <fullName evidence="2">DUF2293 domain-containing protein</fullName>
    </recommendedName>
</protein>
<reference evidence="3 4" key="1">
    <citation type="submission" date="2015-02" db="EMBL/GenBank/DDBJ databases">
        <title>Draft Genome Sequences of Two Closely-Related Aflatoxigenic Aspergillus Species Obtained from the Cote d'Ivoire.</title>
        <authorList>
            <person name="Moore G.G."/>
            <person name="Beltz S.B."/>
            <person name="Mack B.M."/>
        </authorList>
    </citation>
    <scope>NUCLEOTIDE SEQUENCE [LARGE SCALE GENOMIC DNA]</scope>
    <source>
        <strain evidence="3 4">SRRC1468</strain>
    </source>
</reference>
<gene>
    <name evidence="3" type="ORF">ARAM_000619</name>
</gene>
<dbReference type="OrthoDB" id="5381833at2759"/>
<keyword evidence="4" id="KW-1185">Reference proteome</keyword>
<evidence type="ECO:0000259" key="2">
    <source>
        <dbReference type="Pfam" id="PF10056"/>
    </source>
</evidence>
<dbReference type="Pfam" id="PF10056">
    <property type="entry name" value="DUF2293"/>
    <property type="match status" value="1"/>
</dbReference>
<dbReference type="PANTHER" id="PTHR38113:SF2">
    <property type="entry name" value="DUF2293 DOMAIN-CONTAINING PROTEIN"/>
    <property type="match status" value="1"/>
</dbReference>
<evidence type="ECO:0000313" key="4">
    <source>
        <dbReference type="Proteomes" id="UP000034291"/>
    </source>
</evidence>
<dbReference type="AlphaFoldDB" id="A0A0F8WTK5"/>
<name>A0A0F8WTK5_9EURO</name>
<evidence type="ECO:0000256" key="1">
    <source>
        <dbReference type="SAM" id="MobiDB-lite"/>
    </source>
</evidence>
<dbReference type="Proteomes" id="UP000034291">
    <property type="component" value="Unassembled WGS sequence"/>
</dbReference>
<feature type="domain" description="DUF2293" evidence="2">
    <location>
        <begin position="190"/>
        <end position="273"/>
    </location>
</feature>
<feature type="region of interest" description="Disordered" evidence="1">
    <location>
        <begin position="1"/>
        <end position="90"/>
    </location>
</feature>
<dbReference type="EMBL" id="JZBS01001896">
    <property type="protein sequence ID" value="KKK20970.1"/>
    <property type="molecule type" value="Genomic_DNA"/>
</dbReference>
<feature type="compositionally biased region" description="Basic residues" evidence="1">
    <location>
        <begin position="8"/>
        <end position="29"/>
    </location>
</feature>
<proteinExistence type="predicted"/>
<evidence type="ECO:0000313" key="3">
    <source>
        <dbReference type="EMBL" id="KKK20970.1"/>
    </source>
</evidence>
<dbReference type="PANTHER" id="PTHR38113">
    <property type="match status" value="1"/>
</dbReference>
<organism evidence="3 4">
    <name type="scientific">Aspergillus rambellii</name>
    <dbReference type="NCBI Taxonomy" id="308745"/>
    <lineage>
        <taxon>Eukaryota</taxon>
        <taxon>Fungi</taxon>
        <taxon>Dikarya</taxon>
        <taxon>Ascomycota</taxon>
        <taxon>Pezizomycotina</taxon>
        <taxon>Eurotiomycetes</taxon>
        <taxon>Eurotiomycetidae</taxon>
        <taxon>Eurotiales</taxon>
        <taxon>Aspergillaceae</taxon>
        <taxon>Aspergillus</taxon>
        <taxon>Aspergillus subgen. Nidulantes</taxon>
    </lineage>
</organism>
<dbReference type="InterPro" id="IPR018744">
    <property type="entry name" value="DUF2293"/>
</dbReference>
<sequence length="291" mass="32170">MTPSTPRSARKKGRKNVSRDRKHRIRKISSPKSPRSTLAQARRTTSGRTGKRRADGGGTGVETTSGRSKLVRAAGHNRTKFDQRRTSPRSWKYSKRTMNLISTEPYEKIDINRTASNANQYQTLMSLFPGETSTLLATAEDNAGKTPLGIRVPSDIYNAVVQSAAETADSRANAVKVRDEKDLARSRQLLRTQFPLMPAESLDKVLNHAFLKGSGRVGRTSTKTDGRKAVLAVEAHIRHAHTPYESLLKSGKGRDEARKAVWGMVQTIRSAWEGHGTQPMGLLAVRNRMGD</sequence>